<proteinExistence type="predicted"/>
<dbReference type="InterPro" id="IPR012885">
    <property type="entry name" value="F-box_Sdz-33"/>
</dbReference>
<keyword evidence="3" id="KW-1185">Reference proteome</keyword>
<evidence type="ECO:0000259" key="1">
    <source>
        <dbReference type="PROSITE" id="PS50181"/>
    </source>
</evidence>
<dbReference type="Proteomes" id="UP000008281">
    <property type="component" value="Unassembled WGS sequence"/>
</dbReference>
<evidence type="ECO:0000313" key="3">
    <source>
        <dbReference type="Proteomes" id="UP000008281"/>
    </source>
</evidence>
<feature type="domain" description="F-box" evidence="1">
    <location>
        <begin position="5"/>
        <end position="56"/>
    </location>
</feature>
<organism evidence="3">
    <name type="scientific">Caenorhabditis remanei</name>
    <name type="common">Caenorhabditis vulgaris</name>
    <dbReference type="NCBI Taxonomy" id="31234"/>
    <lineage>
        <taxon>Eukaryota</taxon>
        <taxon>Metazoa</taxon>
        <taxon>Ecdysozoa</taxon>
        <taxon>Nematoda</taxon>
        <taxon>Chromadorea</taxon>
        <taxon>Rhabditida</taxon>
        <taxon>Rhabditina</taxon>
        <taxon>Rhabditomorpha</taxon>
        <taxon>Rhabditoidea</taxon>
        <taxon>Rhabditidae</taxon>
        <taxon>Peloderinae</taxon>
        <taxon>Caenorhabditis</taxon>
    </lineage>
</organism>
<dbReference type="AlphaFoldDB" id="E3NME5"/>
<gene>
    <name evidence="2" type="ORF">CRE_15061</name>
</gene>
<dbReference type="PANTHER" id="PTHR21503">
    <property type="entry name" value="F-BOX-CONTAINING HYPOTHETICAL PROTEIN C.ELEGANS"/>
    <property type="match status" value="1"/>
</dbReference>
<evidence type="ECO:0000313" key="2">
    <source>
        <dbReference type="EMBL" id="EFP07968.1"/>
    </source>
</evidence>
<dbReference type="EMBL" id="DS269030">
    <property type="protein sequence ID" value="EFP07968.1"/>
    <property type="molecule type" value="Genomic_DNA"/>
</dbReference>
<accession>E3NME5</accession>
<protein>
    <recommendedName>
        <fullName evidence="1">F-box domain-containing protein</fullName>
    </recommendedName>
</protein>
<name>E3NME5_CAERE</name>
<reference evidence="2" key="1">
    <citation type="submission" date="2007-07" db="EMBL/GenBank/DDBJ databases">
        <title>PCAP assembly of the Caenorhabditis remanei genome.</title>
        <authorList>
            <consortium name="The Caenorhabditis remanei Sequencing Consortium"/>
            <person name="Wilson R.K."/>
        </authorList>
    </citation>
    <scope>NUCLEOTIDE SEQUENCE [LARGE SCALE GENOMIC DNA]</scope>
    <source>
        <strain evidence="2">PB4641</strain>
    </source>
</reference>
<dbReference type="HOGENOM" id="CLU_028840_0_1_1"/>
<dbReference type="PROSITE" id="PS50181">
    <property type="entry name" value="FBOX"/>
    <property type="match status" value="1"/>
</dbReference>
<dbReference type="OMA" id="YFEMEDI"/>
<dbReference type="InParanoid" id="E3NME5"/>
<dbReference type="InterPro" id="IPR001810">
    <property type="entry name" value="F-box_dom"/>
</dbReference>
<dbReference type="Pfam" id="PF00646">
    <property type="entry name" value="F-box"/>
    <property type="match status" value="1"/>
</dbReference>
<dbReference type="Pfam" id="PF07735">
    <property type="entry name" value="FBA_2"/>
    <property type="match status" value="1"/>
</dbReference>
<dbReference type="eggNOG" id="ENOG502TJPX">
    <property type="taxonomic scope" value="Eukaryota"/>
</dbReference>
<sequence length="352" mass="41076">MSSTPFPLFSLPYVPLKQVFDNLGPHGIINFSLCSQKSRNMATSYRGPSKSIKIEIHFGRDDCILYRINFKKHWLLSVSEIKKEDQGLDTVRIGNFEKRIPVEMDENGYLKTYWEDRMVGMSILGDYIRQVFNRDIHQLLLGEEHKENDHRRAVGWLMASQNEQVKHLCCNFEPRADKDLDNILETCNYTERLQLLVKPSENYRPTKIPNLNVSQISIYPSFWIHLDHLLTMNARTIVLTDSKLSNEDINIFLKHWMNGGCFELKSFVIFMHSSMDPINYQVVMNGIQFINRNRELKRSYVNHENRPYTVRGGVDIQRSIDGVTATVLDRSLELNRFHLVVWPDFAGNSHLP</sequence>